<protein>
    <submittedName>
        <fullName evidence="1">Uncharacterized protein</fullName>
    </submittedName>
</protein>
<sequence>MGLFEARKNCPLLQQTEWDRARHTYCIVLATPYEHVRYLPGLCVQPEAHQTGAQLNMDVQLLRGPCVFQQARKIVNLRSDLQPHLSPAPFISNPERKYLAARSEDMEIFENTMLRPFRTSHPFLEALDGVQLLGPLKAREKA</sequence>
<dbReference type="HOGENOM" id="CLU_1815981_0_0_1"/>
<dbReference type="InParanoid" id="H0EDD8"/>
<organism evidence="1 2">
    <name type="scientific">Glarea lozoyensis (strain ATCC 74030 / MF5533)</name>
    <dbReference type="NCBI Taxonomy" id="1104152"/>
    <lineage>
        <taxon>Eukaryota</taxon>
        <taxon>Fungi</taxon>
        <taxon>Dikarya</taxon>
        <taxon>Ascomycota</taxon>
        <taxon>Pezizomycotina</taxon>
        <taxon>Leotiomycetes</taxon>
        <taxon>Helotiales</taxon>
        <taxon>Helotiaceae</taxon>
        <taxon>Glarea</taxon>
    </lineage>
</organism>
<evidence type="ECO:0000313" key="2">
    <source>
        <dbReference type="Proteomes" id="UP000005446"/>
    </source>
</evidence>
<gene>
    <name evidence="1" type="ORF">M7I_0446</name>
</gene>
<dbReference type="Proteomes" id="UP000005446">
    <property type="component" value="Unassembled WGS sequence"/>
</dbReference>
<dbReference type="AlphaFoldDB" id="H0EDD8"/>
<keyword evidence="2" id="KW-1185">Reference proteome</keyword>
<comment type="caution">
    <text evidence="1">The sequence shown here is derived from an EMBL/GenBank/DDBJ whole genome shotgun (WGS) entry which is preliminary data.</text>
</comment>
<reference evidence="1 2" key="1">
    <citation type="journal article" date="2012" name="Eukaryot. Cell">
        <title>Genome sequence of the fungus Glarea lozoyensis: the first genome sequence of a species from the Helotiaceae family.</title>
        <authorList>
            <person name="Youssar L."/>
            <person name="Gruening B.A."/>
            <person name="Erxleben A."/>
            <person name="Guenther S."/>
            <person name="Huettel W."/>
        </authorList>
    </citation>
    <scope>NUCLEOTIDE SEQUENCE [LARGE SCALE GENOMIC DNA]</scope>
    <source>
        <strain evidence="2">ATCC 74030 / MF5533</strain>
    </source>
</reference>
<name>H0EDD8_GLAL7</name>
<evidence type="ECO:0000313" key="1">
    <source>
        <dbReference type="EMBL" id="EHL03501.1"/>
    </source>
</evidence>
<dbReference type="EMBL" id="AGUE01000007">
    <property type="protein sequence ID" value="EHL03501.1"/>
    <property type="molecule type" value="Genomic_DNA"/>
</dbReference>
<proteinExistence type="predicted"/>
<accession>H0EDD8</accession>